<protein>
    <submittedName>
        <fullName evidence="1">Uncharacterized protein</fullName>
    </submittedName>
</protein>
<reference evidence="2" key="1">
    <citation type="submission" date="2017-09" db="EMBL/GenBank/DDBJ databases">
        <title>Depth-based differentiation of microbial function through sediment-hosted aquifers and enrichment of novel symbionts in the deep terrestrial subsurface.</title>
        <authorList>
            <person name="Probst A.J."/>
            <person name="Ladd B."/>
            <person name="Jarett J.K."/>
            <person name="Geller-Mcgrath D.E."/>
            <person name="Sieber C.M.K."/>
            <person name="Emerson J.B."/>
            <person name="Anantharaman K."/>
            <person name="Thomas B.C."/>
            <person name="Malmstrom R."/>
            <person name="Stieglmeier M."/>
            <person name="Klingl A."/>
            <person name="Woyke T."/>
            <person name="Ryan C.M."/>
            <person name="Banfield J.F."/>
        </authorList>
    </citation>
    <scope>NUCLEOTIDE SEQUENCE [LARGE SCALE GENOMIC DNA]</scope>
</reference>
<dbReference type="EMBL" id="PEZX01000045">
    <property type="protein sequence ID" value="PIS06637.1"/>
    <property type="molecule type" value="Genomic_DNA"/>
</dbReference>
<organism evidence="1 2">
    <name type="scientific">Candidatus Berkelbacteria bacterium CG10_big_fil_rev_8_21_14_0_10_43_14</name>
    <dbReference type="NCBI Taxonomy" id="1974515"/>
    <lineage>
        <taxon>Bacteria</taxon>
        <taxon>Candidatus Berkelbacteria</taxon>
    </lineage>
</organism>
<name>A0A2M6R811_9BACT</name>
<sequence length="279" mass="30956">MLLVVFGLGIAHGVTVTQYRCDELDHPVYAMTSDGHGGYWSYNALTGKIHGPHNEVFLYGNGCKSLALDADGKLWVSYNYHTVEIIDTRAPEPKVGARLPLGDGFQAVGLTADKRVYSLGFTRLRVFSNTGVQLETYDMEFPTKDAGYDGSDWCLCMAVDNIHNDIAVVTMHGLCVRLTGVSGSRKQSVEQLIVPLQNQVHIPRYCAFVGRYLAVAFTTDNPCVELYDRKTLAHFATIPADDGWQPYCVSATDFSGFIVAWNRFDTKEGSGRLVYYSIR</sequence>
<accession>A0A2M6R811</accession>
<dbReference type="SUPFAM" id="SSF75011">
    <property type="entry name" value="3-carboxy-cis,cis-mucoante lactonizing enzyme"/>
    <property type="match status" value="1"/>
</dbReference>
<gene>
    <name evidence="1" type="ORF">COT79_03665</name>
</gene>
<evidence type="ECO:0000313" key="1">
    <source>
        <dbReference type="EMBL" id="PIS06637.1"/>
    </source>
</evidence>
<proteinExistence type="predicted"/>
<dbReference type="AlphaFoldDB" id="A0A2M6R811"/>
<evidence type="ECO:0000313" key="2">
    <source>
        <dbReference type="Proteomes" id="UP000231162"/>
    </source>
</evidence>
<dbReference type="Proteomes" id="UP000231162">
    <property type="component" value="Unassembled WGS sequence"/>
</dbReference>
<comment type="caution">
    <text evidence="1">The sequence shown here is derived from an EMBL/GenBank/DDBJ whole genome shotgun (WGS) entry which is preliminary data.</text>
</comment>